<keyword evidence="2" id="KW-1185">Reference proteome</keyword>
<dbReference type="Proteomes" id="UP000177625">
    <property type="component" value="Unassembled WGS sequence"/>
</dbReference>
<evidence type="ECO:0000313" key="1">
    <source>
        <dbReference type="EMBL" id="CZT51630.1"/>
    </source>
</evidence>
<protein>
    <submittedName>
        <fullName evidence="1">Uncharacterized protein</fullName>
    </submittedName>
</protein>
<dbReference type="AlphaFoldDB" id="A0A1E1MRB6"/>
<evidence type="ECO:0000313" key="2">
    <source>
        <dbReference type="Proteomes" id="UP000177625"/>
    </source>
</evidence>
<accession>A0A1E1MRB6</accession>
<sequence length="190" mass="21285">MRWPEIFPATGLHFLPGASIRSAGIFRYWQVKRRYSTVRGPDDDPGEMKHSSTGGDLFIYVDNHSLLMVVIIFTRLFSGTASKRPPKIPYSFLSALFPPVGGLSPPTMTAFPSPAKLDQPIQPEAKWSREQVHGQRFDRWEPLKASCVLLILLSEPEAYRGPLMPPTAMTAIQVQPTRFASSEDDWVAGR</sequence>
<proteinExistence type="predicted"/>
<reference evidence="2" key="1">
    <citation type="submission" date="2016-03" db="EMBL/GenBank/DDBJ databases">
        <authorList>
            <person name="Guldener U."/>
        </authorList>
    </citation>
    <scope>NUCLEOTIDE SEQUENCE [LARGE SCALE GENOMIC DNA]</scope>
</reference>
<name>A0A1E1MRB6_RHYSE</name>
<dbReference type="EMBL" id="FJVC01000497">
    <property type="protein sequence ID" value="CZT51630.1"/>
    <property type="molecule type" value="Genomic_DNA"/>
</dbReference>
<organism evidence="1 2">
    <name type="scientific">Rhynchosporium secalis</name>
    <name type="common">Barley scald fungus</name>
    <dbReference type="NCBI Taxonomy" id="38038"/>
    <lineage>
        <taxon>Eukaryota</taxon>
        <taxon>Fungi</taxon>
        <taxon>Dikarya</taxon>
        <taxon>Ascomycota</taxon>
        <taxon>Pezizomycotina</taxon>
        <taxon>Leotiomycetes</taxon>
        <taxon>Helotiales</taxon>
        <taxon>Ploettnerulaceae</taxon>
        <taxon>Rhynchosporium</taxon>
    </lineage>
</organism>
<gene>
    <name evidence="1" type="ORF">RSE6_12799</name>
</gene>